<reference evidence="2 3" key="1">
    <citation type="submission" date="2018-01" db="EMBL/GenBank/DDBJ databases">
        <authorList>
            <person name="Gaut B.S."/>
            <person name="Morton B.R."/>
            <person name="Clegg M.T."/>
            <person name="Duvall M.R."/>
        </authorList>
    </citation>
    <scope>NUCLEOTIDE SEQUENCE [LARGE SCALE GENOMIC DNA]</scope>
    <source>
        <strain evidence="2">Cupriavidus taiwanensis cmp 52</strain>
    </source>
</reference>
<dbReference type="EMBL" id="OVTA01000039">
    <property type="protein sequence ID" value="SPS00667.1"/>
    <property type="molecule type" value="Genomic_DNA"/>
</dbReference>
<accession>A0A375J6D7</accession>
<dbReference type="AlphaFoldDB" id="A0A375J6D7"/>
<evidence type="ECO:0000256" key="1">
    <source>
        <dbReference type="SAM" id="MobiDB-lite"/>
    </source>
</evidence>
<feature type="region of interest" description="Disordered" evidence="1">
    <location>
        <begin position="1"/>
        <end position="25"/>
    </location>
</feature>
<protein>
    <submittedName>
        <fullName evidence="2">Uncharacterized protein</fullName>
    </submittedName>
</protein>
<evidence type="ECO:0000313" key="2">
    <source>
        <dbReference type="EMBL" id="SPS00667.1"/>
    </source>
</evidence>
<proteinExistence type="predicted"/>
<evidence type="ECO:0000313" key="3">
    <source>
        <dbReference type="Proteomes" id="UP000256805"/>
    </source>
</evidence>
<gene>
    <name evidence="2" type="ORF">CBM2634_B160553</name>
</gene>
<sequence length="25" mass="2532">MHALALTPAPLPQAGEGSKQAVSEQ</sequence>
<organism evidence="2 3">
    <name type="scientific">Cupriavidus taiwanensis</name>
    <dbReference type="NCBI Taxonomy" id="164546"/>
    <lineage>
        <taxon>Bacteria</taxon>
        <taxon>Pseudomonadati</taxon>
        <taxon>Pseudomonadota</taxon>
        <taxon>Betaproteobacteria</taxon>
        <taxon>Burkholderiales</taxon>
        <taxon>Burkholderiaceae</taxon>
        <taxon>Cupriavidus</taxon>
    </lineage>
</organism>
<name>A0A375J6D7_9BURK</name>
<dbReference type="Proteomes" id="UP000256805">
    <property type="component" value="Unassembled WGS sequence"/>
</dbReference>